<evidence type="ECO:0008006" key="5">
    <source>
        <dbReference type="Google" id="ProtNLM"/>
    </source>
</evidence>
<evidence type="ECO:0000313" key="4">
    <source>
        <dbReference type="Proteomes" id="UP000315995"/>
    </source>
</evidence>
<dbReference type="RefSeq" id="WP_141196385.1">
    <property type="nucleotide sequence ID" value="NZ_CP041186.1"/>
</dbReference>
<dbReference type="Proteomes" id="UP000315995">
    <property type="component" value="Chromosome"/>
</dbReference>
<dbReference type="OrthoDB" id="5401272at2"/>
<reference evidence="3 4" key="1">
    <citation type="submission" date="2019-06" db="EMBL/GenBank/DDBJ databases">
        <title>Persicimonas caeni gen. nov., sp. nov., a predatory bacterium isolated from solar saltern.</title>
        <authorList>
            <person name="Wang S."/>
        </authorList>
    </citation>
    <scope>NUCLEOTIDE SEQUENCE [LARGE SCALE GENOMIC DNA]</scope>
    <source>
        <strain evidence="3 4">YN101</strain>
    </source>
</reference>
<proteinExistence type="predicted"/>
<evidence type="ECO:0000256" key="2">
    <source>
        <dbReference type="SAM" id="SignalP"/>
    </source>
</evidence>
<protein>
    <recommendedName>
        <fullName evidence="5">Right-handed parallel beta-helix repeat-containing protein</fullName>
    </recommendedName>
</protein>
<dbReference type="AlphaFoldDB" id="A0A4Y6PNJ1"/>
<sequence>MRAVKKSLLALSCAVITAGTACGPATDDDTNNGQLEPSADCSEAPELTPEMVNGGKTLAGGSCYRVNTRITVNDGTLTIEPGVVIEFAENAYMQVTADGRINAAGTADAPIFFTGVEQIRGHWRGVLVETNSTDNAFDHVVMEYGGGDNWSGAGNSLVMLRVVGKLKITNSTFRESANWALQAYKEADLSGFADNTFESNETPAWLSPDRVSDMAGTSEFVDNDNQYVQVSFSNGASITADGTWKDVGVPYRISDRTFINAEWTLDPGVTVENEEEVQILVNTDGGVIRALGEEGNPVTFRGVEALRGHWQGIEVASNTADNLFQHTVVEHGGGYLWSGDPSSYGALRVVGKMEIVDSTFRENANYALKAFEQSDLRGFANNTFENNDVPMWIAPDRVGEMAGTSQFTGNDEQIVKVSHTNGASVSTDQSWKDVGVPYRVVDRTFVNAALTIEAGVTVEFGEEDELHVEEEGSLIVAGTADNPVLITGVNKVEGYWHGIGFKSNSTANSISHATIEYGGSNAWSGNTNNQSTIFLAKGTLDLESTAINYSEGHGIYIADGAAISSCEGVTFDGNVKENVFNDSSPEAACNLI</sequence>
<gene>
    <name evidence="3" type="ORF">FIV42_03765</name>
</gene>
<feature type="chain" id="PRO_5030106129" description="Right-handed parallel beta-helix repeat-containing protein" evidence="2">
    <location>
        <begin position="22"/>
        <end position="592"/>
    </location>
</feature>
<organism evidence="3 4">
    <name type="scientific">Persicimonas caeni</name>
    <dbReference type="NCBI Taxonomy" id="2292766"/>
    <lineage>
        <taxon>Bacteria</taxon>
        <taxon>Deltaproteobacteria</taxon>
        <taxon>Bradymonadales</taxon>
        <taxon>Bradymonadaceae</taxon>
        <taxon>Persicimonas</taxon>
    </lineage>
</organism>
<dbReference type="SUPFAM" id="SSF51126">
    <property type="entry name" value="Pectin lyase-like"/>
    <property type="match status" value="1"/>
</dbReference>
<keyword evidence="2" id="KW-0732">Signal</keyword>
<feature type="region of interest" description="Disordered" evidence="1">
    <location>
        <begin position="25"/>
        <end position="47"/>
    </location>
</feature>
<keyword evidence="4" id="KW-1185">Reference proteome</keyword>
<dbReference type="PROSITE" id="PS51257">
    <property type="entry name" value="PROKAR_LIPOPROTEIN"/>
    <property type="match status" value="1"/>
</dbReference>
<evidence type="ECO:0000256" key="1">
    <source>
        <dbReference type="SAM" id="MobiDB-lite"/>
    </source>
</evidence>
<accession>A0A5B8Y5Q1</accession>
<dbReference type="InterPro" id="IPR011050">
    <property type="entry name" value="Pectin_lyase_fold/virulence"/>
</dbReference>
<feature type="signal peptide" evidence="2">
    <location>
        <begin position="1"/>
        <end position="21"/>
    </location>
</feature>
<name>A0A4Y6PNJ1_PERCE</name>
<evidence type="ECO:0000313" key="3">
    <source>
        <dbReference type="EMBL" id="QDG49888.1"/>
    </source>
</evidence>
<accession>A0A4Y6PNJ1</accession>
<dbReference type="EMBL" id="CP041186">
    <property type="protein sequence ID" value="QDG49888.1"/>
    <property type="molecule type" value="Genomic_DNA"/>
</dbReference>